<evidence type="ECO:0000256" key="3">
    <source>
        <dbReference type="ARBA" id="ARBA00022741"/>
    </source>
</evidence>
<evidence type="ECO:0000256" key="7">
    <source>
        <dbReference type="HAMAP-Rule" id="MF_00853"/>
    </source>
</evidence>
<dbReference type="Proteomes" id="UP001155500">
    <property type="component" value="Unassembled WGS sequence"/>
</dbReference>
<comment type="catalytic activity">
    <reaction evidence="7">
        <text>protoporphyrinogen IX + 3 a ubiquinone = protoporphyrin IX + 3 a ubiquinol</text>
        <dbReference type="Rhea" id="RHEA:63936"/>
        <dbReference type="Rhea" id="RHEA-COMP:9565"/>
        <dbReference type="Rhea" id="RHEA-COMP:9566"/>
        <dbReference type="ChEBI" id="CHEBI:16389"/>
        <dbReference type="ChEBI" id="CHEBI:17976"/>
        <dbReference type="ChEBI" id="CHEBI:57306"/>
        <dbReference type="ChEBI" id="CHEBI:57307"/>
    </reaction>
</comment>
<evidence type="ECO:0000256" key="4">
    <source>
        <dbReference type="ARBA" id="ARBA00023002"/>
    </source>
</evidence>
<sequence>MKTLILYSSRDGQTKKIAYFIAQQLQQISPQKEVVIEKLEQKSAVDFQNISCVIIGASIRYGHFESKLYAFIQRYAAQLNQIPSAFFSVNLTARKAGKDSPETNVYTRKLLQKISWQPTYKAVFAGALYYPRYNFFDRIMIQFIMRLTGGETDTSKEIEYTDWGKVKEFAELIDGRKKNSGNLSSSQSS</sequence>
<dbReference type="EC" id="1.3.5.3" evidence="7"/>
<comment type="similarity">
    <text evidence="7">Belongs to the HemG family.</text>
</comment>
<dbReference type="AlphaFoldDB" id="A0A9X4PDE3"/>
<reference evidence="9" key="1">
    <citation type="submission" date="2016-03" db="EMBL/GenBank/DDBJ databases">
        <title>Co-evolution between Pasteurellaceae and their hosts.</title>
        <authorList>
            <person name="Hansen M.J."/>
            <person name="Bojesen A.M."/>
            <person name="Planet P."/>
        </authorList>
    </citation>
    <scope>NUCLEOTIDE SEQUENCE</scope>
    <source>
        <strain evidence="9">146/S8/89</strain>
    </source>
</reference>
<evidence type="ECO:0000256" key="1">
    <source>
        <dbReference type="ARBA" id="ARBA00022630"/>
    </source>
</evidence>
<proteinExistence type="inferred from homology"/>
<keyword evidence="6 7" id="KW-0627">Porphyrin biosynthesis</keyword>
<comment type="cofactor">
    <cofactor evidence="7">
        <name>FMN</name>
        <dbReference type="ChEBI" id="CHEBI:58210"/>
    </cofactor>
    <text evidence="7">Binds 1 FMN non-covalently per subunit.</text>
</comment>
<protein>
    <recommendedName>
        <fullName evidence="7">Protoporphyrinogen IX dehydrogenase [quinone]</fullName>
        <ecNumber evidence="7">1.3.5.3</ecNumber>
    </recommendedName>
    <alternativeName>
        <fullName evidence="7">Protoporphyrinogen IX dehydrogenase [menaquinone]</fullName>
    </alternativeName>
    <alternativeName>
        <fullName evidence="7">Protoporphyrinogen IX dehydrogenase [ubiquinone]</fullName>
    </alternativeName>
    <alternativeName>
        <fullName evidence="7">Protoporphyrinogen oxidase</fullName>
        <shortName evidence="7">PPO</shortName>
    </alternativeName>
</protein>
<comment type="pathway">
    <text evidence="7">Porphyrin-containing compound metabolism; protoporphyrin-IX biosynthesis; protoporphyrin-IX from protoporphyrinogen-IX: step 1/1.</text>
</comment>
<dbReference type="PANTHER" id="PTHR38030:SF2">
    <property type="entry name" value="PROTOPORPHYRINOGEN IX DEHYDROGENASE [QUINONE]"/>
    <property type="match status" value="1"/>
</dbReference>
<dbReference type="InterPro" id="IPR001226">
    <property type="entry name" value="Flavodoxin_CS"/>
</dbReference>
<dbReference type="HAMAP" id="MF_00853">
    <property type="entry name" value="HemG"/>
    <property type="match status" value="1"/>
</dbReference>
<dbReference type="InterPro" id="IPR044264">
    <property type="entry name" value="HemG"/>
</dbReference>
<comment type="subcellular location">
    <subcellularLocation>
        <location evidence="7">Cell membrane</location>
        <topology evidence="7">Peripheral membrane protein</topology>
    </subcellularLocation>
</comment>
<dbReference type="GO" id="GO:0004729">
    <property type="term" value="F:oxygen-dependent protoporphyrinogen oxidase activity"/>
    <property type="evidence" value="ECO:0007669"/>
    <property type="project" value="InterPro"/>
</dbReference>
<keyword evidence="3 7" id="KW-0547">Nucleotide-binding</keyword>
<dbReference type="InterPro" id="IPR029039">
    <property type="entry name" value="Flavoprotein-like_sf"/>
</dbReference>
<feature type="domain" description="Flavodoxin" evidence="8">
    <location>
        <begin position="4"/>
        <end position="155"/>
    </location>
</feature>
<dbReference type="GO" id="GO:0070819">
    <property type="term" value="F:menaquinone-dependent protoporphyrinogen oxidase activity"/>
    <property type="evidence" value="ECO:0007669"/>
    <property type="project" value="UniProtKB-UniRule"/>
</dbReference>
<keyword evidence="2 7" id="KW-0288">FMN</keyword>
<dbReference type="PANTHER" id="PTHR38030">
    <property type="entry name" value="PROTOPORPHYRINOGEN IX DEHYDROGENASE [MENAQUINONE]"/>
    <property type="match status" value="1"/>
</dbReference>
<comment type="function">
    <text evidence="7">Catalyzes the 6-electron oxidation of protoporphyrinogen IX to form protoporphyrin IX; under anaerobic conditions uses menaquinone as an electron acceptor, under aerobic conditions uses ubiquinone as an electron acceptor.</text>
</comment>
<dbReference type="GO" id="GO:0010181">
    <property type="term" value="F:FMN binding"/>
    <property type="evidence" value="ECO:0007669"/>
    <property type="project" value="UniProtKB-UniRule"/>
</dbReference>
<evidence type="ECO:0000256" key="5">
    <source>
        <dbReference type="ARBA" id="ARBA00023136"/>
    </source>
</evidence>
<dbReference type="InterPro" id="IPR026816">
    <property type="entry name" value="Flavodoxin_dom"/>
</dbReference>
<evidence type="ECO:0000256" key="6">
    <source>
        <dbReference type="ARBA" id="ARBA00023244"/>
    </source>
</evidence>
<keyword evidence="10" id="KW-1185">Reference proteome</keyword>
<comment type="catalytic activity">
    <reaction evidence="7">
        <text>protoporphyrinogen IX + 3 a menaquinone = protoporphyrin IX + 3 a menaquinol</text>
        <dbReference type="Rhea" id="RHEA:27409"/>
        <dbReference type="Rhea" id="RHEA-COMP:9537"/>
        <dbReference type="Rhea" id="RHEA-COMP:9539"/>
        <dbReference type="ChEBI" id="CHEBI:16374"/>
        <dbReference type="ChEBI" id="CHEBI:18151"/>
        <dbReference type="ChEBI" id="CHEBI:57306"/>
        <dbReference type="ChEBI" id="CHEBI:57307"/>
        <dbReference type="EC" id="1.3.5.3"/>
    </reaction>
</comment>
<dbReference type="GO" id="GO:0009055">
    <property type="term" value="F:electron transfer activity"/>
    <property type="evidence" value="ECO:0007669"/>
    <property type="project" value="InterPro"/>
</dbReference>
<gene>
    <name evidence="7" type="primary">hemG</name>
    <name evidence="9" type="ORF">A6A20_08170</name>
</gene>
<keyword evidence="4 7" id="KW-0560">Oxidoreductase</keyword>
<dbReference type="GO" id="GO:0006782">
    <property type="term" value="P:protoporphyrinogen IX biosynthetic process"/>
    <property type="evidence" value="ECO:0007669"/>
    <property type="project" value="UniProtKB-UniRule"/>
</dbReference>
<evidence type="ECO:0000259" key="8">
    <source>
        <dbReference type="Pfam" id="PF12724"/>
    </source>
</evidence>
<comment type="caution">
    <text evidence="9">The sequence shown here is derived from an EMBL/GenBank/DDBJ whole genome shotgun (WGS) entry which is preliminary data.</text>
</comment>
<dbReference type="EMBL" id="LWID01000001">
    <property type="protein sequence ID" value="MDG6895599.1"/>
    <property type="molecule type" value="Genomic_DNA"/>
</dbReference>
<keyword evidence="5" id="KW-0472">Membrane</keyword>
<comment type="catalytic activity">
    <reaction evidence="7">
        <text>protoporphyrinogen IX + 3 a quinone = protoporphyrin IX + 3 a quinol</text>
        <dbReference type="Rhea" id="RHEA:65032"/>
        <dbReference type="ChEBI" id="CHEBI:24646"/>
        <dbReference type="ChEBI" id="CHEBI:57306"/>
        <dbReference type="ChEBI" id="CHEBI:57307"/>
        <dbReference type="ChEBI" id="CHEBI:132124"/>
        <dbReference type="EC" id="1.3.5.3"/>
    </reaction>
</comment>
<keyword evidence="1 7" id="KW-0285">Flavoprotein</keyword>
<evidence type="ECO:0000313" key="9">
    <source>
        <dbReference type="EMBL" id="MDG6895599.1"/>
    </source>
</evidence>
<dbReference type="NCBIfam" id="NF008316">
    <property type="entry name" value="PRK11104.1"/>
    <property type="match status" value="1"/>
</dbReference>
<dbReference type="SUPFAM" id="SSF52218">
    <property type="entry name" value="Flavoproteins"/>
    <property type="match status" value="1"/>
</dbReference>
<dbReference type="Pfam" id="PF12724">
    <property type="entry name" value="Flavodoxin_5"/>
    <property type="match status" value="1"/>
</dbReference>
<accession>A0A9X4PDE3</accession>
<keyword evidence="7" id="KW-1003">Cell membrane</keyword>
<evidence type="ECO:0000313" key="10">
    <source>
        <dbReference type="Proteomes" id="UP001155500"/>
    </source>
</evidence>
<dbReference type="GO" id="GO:0005886">
    <property type="term" value="C:plasma membrane"/>
    <property type="evidence" value="ECO:0007669"/>
    <property type="project" value="UniProtKB-SubCell"/>
</dbReference>
<dbReference type="Gene3D" id="3.40.50.360">
    <property type="match status" value="1"/>
</dbReference>
<evidence type="ECO:0000256" key="2">
    <source>
        <dbReference type="ARBA" id="ARBA00022643"/>
    </source>
</evidence>
<dbReference type="InterPro" id="IPR052200">
    <property type="entry name" value="Protoporphyrinogen_IX_DH"/>
</dbReference>
<dbReference type="PROSITE" id="PS00201">
    <property type="entry name" value="FLAVODOXIN"/>
    <property type="match status" value="1"/>
</dbReference>
<dbReference type="RefSeq" id="WP_279572977.1">
    <property type="nucleotide sequence ID" value="NZ_LWID01000001.1"/>
</dbReference>
<organism evidence="9 10">
    <name type="scientific">Volucribacter amazonae</name>
    <dbReference type="NCBI Taxonomy" id="256731"/>
    <lineage>
        <taxon>Bacteria</taxon>
        <taxon>Pseudomonadati</taxon>
        <taxon>Pseudomonadota</taxon>
        <taxon>Gammaproteobacteria</taxon>
        <taxon>Pasteurellales</taxon>
        <taxon>Pasteurellaceae</taxon>
        <taxon>Volucribacter</taxon>
    </lineage>
</organism>
<name>A0A9X4PDE3_9PAST</name>